<comment type="caution">
    <text evidence="2">The sequence shown here is derived from an EMBL/GenBank/DDBJ whole genome shotgun (WGS) entry which is preliminary data.</text>
</comment>
<name>A0A226D5E0_FOLCA</name>
<feature type="compositionally biased region" description="Basic and acidic residues" evidence="1">
    <location>
        <begin position="149"/>
        <end position="161"/>
    </location>
</feature>
<evidence type="ECO:0000313" key="2">
    <source>
        <dbReference type="EMBL" id="OXA40058.1"/>
    </source>
</evidence>
<keyword evidence="3" id="KW-1185">Reference proteome</keyword>
<reference evidence="2 3" key="1">
    <citation type="submission" date="2015-12" db="EMBL/GenBank/DDBJ databases">
        <title>The genome of Folsomia candida.</title>
        <authorList>
            <person name="Faddeeva A."/>
            <person name="Derks M.F."/>
            <person name="Anvar Y."/>
            <person name="Smit S."/>
            <person name="Van Straalen N."/>
            <person name="Roelofs D."/>
        </authorList>
    </citation>
    <scope>NUCLEOTIDE SEQUENCE [LARGE SCALE GENOMIC DNA]</scope>
    <source>
        <strain evidence="2 3">VU population</strain>
        <tissue evidence="2">Whole body</tissue>
    </source>
</reference>
<organism evidence="2 3">
    <name type="scientific">Folsomia candida</name>
    <name type="common">Springtail</name>
    <dbReference type="NCBI Taxonomy" id="158441"/>
    <lineage>
        <taxon>Eukaryota</taxon>
        <taxon>Metazoa</taxon>
        <taxon>Ecdysozoa</taxon>
        <taxon>Arthropoda</taxon>
        <taxon>Hexapoda</taxon>
        <taxon>Collembola</taxon>
        <taxon>Entomobryomorpha</taxon>
        <taxon>Isotomoidea</taxon>
        <taxon>Isotomidae</taxon>
        <taxon>Proisotominae</taxon>
        <taxon>Folsomia</taxon>
    </lineage>
</organism>
<feature type="region of interest" description="Disordered" evidence="1">
    <location>
        <begin position="39"/>
        <end position="88"/>
    </location>
</feature>
<gene>
    <name evidence="2" type="ORF">Fcan01_25128</name>
</gene>
<dbReference type="Proteomes" id="UP000198287">
    <property type="component" value="Unassembled WGS sequence"/>
</dbReference>
<feature type="compositionally biased region" description="Acidic residues" evidence="1">
    <location>
        <begin position="45"/>
        <end position="79"/>
    </location>
</feature>
<sequence length="238" mass="26019">GINAVARARKILEEAKPGSRESEDARAFLLSHRRQPEVFDAGFVVDDDEEEPSGPFTDEEEDEDEEDEDSPSEPEEDPDFVPANEHSQKRLNLVDDLYAVPKENAADAKKIDAASKKELDAARRNPLSLFYTGPEEKTVKAAAAANKRKMAEKEKSPAEKRGRVKSVPPSAVPVPSTALVPVARTTIPPASSSSSAPEHMKHMCLHHLTKVLFRLILLPKGKGVTILVDKILSIGRAS</sequence>
<proteinExistence type="predicted"/>
<accession>A0A226D5E0</accession>
<dbReference type="AlphaFoldDB" id="A0A226D5E0"/>
<dbReference type="EMBL" id="LNIX01000035">
    <property type="protein sequence ID" value="OXA40058.1"/>
    <property type="molecule type" value="Genomic_DNA"/>
</dbReference>
<feature type="region of interest" description="Disordered" evidence="1">
    <location>
        <begin position="140"/>
        <end position="173"/>
    </location>
</feature>
<feature type="non-terminal residue" evidence="2">
    <location>
        <position position="1"/>
    </location>
</feature>
<evidence type="ECO:0000313" key="3">
    <source>
        <dbReference type="Proteomes" id="UP000198287"/>
    </source>
</evidence>
<evidence type="ECO:0000256" key="1">
    <source>
        <dbReference type="SAM" id="MobiDB-lite"/>
    </source>
</evidence>
<protein>
    <submittedName>
        <fullName evidence="2">Uncharacterized protein</fullName>
    </submittedName>
</protein>